<dbReference type="CDD" id="cd16964">
    <property type="entry name" value="YqgF"/>
    <property type="match status" value="1"/>
</dbReference>
<accession>A0A5C6RN30</accession>
<dbReference type="PANTHER" id="PTHR33317">
    <property type="entry name" value="POLYNUCLEOTIDYL TRANSFERASE, RIBONUCLEASE H-LIKE SUPERFAMILY PROTEIN"/>
    <property type="match status" value="1"/>
</dbReference>
<sequence length="139" mass="15332">MARILAIDYGTKRTGLAVTDPLQIIPTGLATVPTHELEAYLKAYMETEEVEAIVIGEPLYPDGNPAQIHHFVVGLARKLGKLFPGVRIAMQDERFTSEEAKAAIRQSGAKKKKRQDKGLVDKISAVIILRDYMDSNLGQ</sequence>
<dbReference type="Gene3D" id="3.30.420.140">
    <property type="entry name" value="YqgF/RNase H-like domain"/>
    <property type="match status" value="1"/>
</dbReference>
<dbReference type="Pfam" id="PF03652">
    <property type="entry name" value="RuvX"/>
    <property type="match status" value="1"/>
</dbReference>
<comment type="similarity">
    <text evidence="5">Belongs to the YqgF HJR family.</text>
</comment>
<dbReference type="SMART" id="SM00732">
    <property type="entry name" value="YqgFc"/>
    <property type="match status" value="1"/>
</dbReference>
<dbReference type="HAMAP" id="MF_00651">
    <property type="entry name" value="Nuclease_YqgF"/>
    <property type="match status" value="1"/>
</dbReference>
<dbReference type="OrthoDB" id="9796140at2"/>
<keyword evidence="1 5" id="KW-0963">Cytoplasm</keyword>
<dbReference type="Proteomes" id="UP000321580">
    <property type="component" value="Unassembled WGS sequence"/>
</dbReference>
<dbReference type="EC" id="3.1.-.-" evidence="5"/>
<evidence type="ECO:0000313" key="7">
    <source>
        <dbReference type="EMBL" id="TXB63305.1"/>
    </source>
</evidence>
<evidence type="ECO:0000256" key="3">
    <source>
        <dbReference type="ARBA" id="ARBA00022722"/>
    </source>
</evidence>
<organism evidence="7 8">
    <name type="scientific">Phaeodactylibacter luteus</name>
    <dbReference type="NCBI Taxonomy" id="1564516"/>
    <lineage>
        <taxon>Bacteria</taxon>
        <taxon>Pseudomonadati</taxon>
        <taxon>Bacteroidota</taxon>
        <taxon>Saprospiria</taxon>
        <taxon>Saprospirales</taxon>
        <taxon>Haliscomenobacteraceae</taxon>
        <taxon>Phaeodactylibacter</taxon>
    </lineage>
</organism>
<dbReference type="PANTHER" id="PTHR33317:SF4">
    <property type="entry name" value="POLYNUCLEOTIDYL TRANSFERASE, RIBONUCLEASE H-LIKE SUPERFAMILY PROTEIN"/>
    <property type="match status" value="1"/>
</dbReference>
<dbReference type="GO" id="GO:0000967">
    <property type="term" value="P:rRNA 5'-end processing"/>
    <property type="evidence" value="ECO:0007669"/>
    <property type="project" value="UniProtKB-UniRule"/>
</dbReference>
<comment type="subcellular location">
    <subcellularLocation>
        <location evidence="5">Cytoplasm</location>
    </subcellularLocation>
</comment>
<dbReference type="InterPro" id="IPR006641">
    <property type="entry name" value="YqgF/RNaseH-like_dom"/>
</dbReference>
<evidence type="ECO:0000259" key="6">
    <source>
        <dbReference type="SMART" id="SM00732"/>
    </source>
</evidence>
<dbReference type="GO" id="GO:0016788">
    <property type="term" value="F:hydrolase activity, acting on ester bonds"/>
    <property type="evidence" value="ECO:0007669"/>
    <property type="project" value="UniProtKB-UniRule"/>
</dbReference>
<evidence type="ECO:0000313" key="8">
    <source>
        <dbReference type="Proteomes" id="UP000321580"/>
    </source>
</evidence>
<dbReference type="EMBL" id="VOOR01000017">
    <property type="protein sequence ID" value="TXB63305.1"/>
    <property type="molecule type" value="Genomic_DNA"/>
</dbReference>
<dbReference type="NCBIfam" id="TIGR00250">
    <property type="entry name" value="RNAse_H_YqgF"/>
    <property type="match status" value="1"/>
</dbReference>
<dbReference type="GO" id="GO:0004518">
    <property type="term" value="F:nuclease activity"/>
    <property type="evidence" value="ECO:0007669"/>
    <property type="project" value="UniProtKB-KW"/>
</dbReference>
<dbReference type="InterPro" id="IPR037027">
    <property type="entry name" value="YqgF/RNaseH-like_dom_sf"/>
</dbReference>
<comment type="function">
    <text evidence="5">Could be a nuclease involved in processing of the 5'-end of pre-16S rRNA.</text>
</comment>
<reference evidence="7 8" key="1">
    <citation type="submission" date="2019-08" db="EMBL/GenBank/DDBJ databases">
        <title>Genome of Phaeodactylibacter luteus.</title>
        <authorList>
            <person name="Bowman J.P."/>
        </authorList>
    </citation>
    <scope>NUCLEOTIDE SEQUENCE [LARGE SCALE GENOMIC DNA]</scope>
    <source>
        <strain evidence="7 8">KCTC 42180</strain>
    </source>
</reference>
<dbReference type="InterPro" id="IPR005227">
    <property type="entry name" value="YqgF"/>
</dbReference>
<dbReference type="GO" id="GO:0005829">
    <property type="term" value="C:cytosol"/>
    <property type="evidence" value="ECO:0007669"/>
    <property type="project" value="TreeGrafter"/>
</dbReference>
<comment type="caution">
    <text evidence="7">The sequence shown here is derived from an EMBL/GenBank/DDBJ whole genome shotgun (WGS) entry which is preliminary data.</text>
</comment>
<name>A0A5C6RN30_9BACT</name>
<dbReference type="AlphaFoldDB" id="A0A5C6RN30"/>
<proteinExistence type="inferred from homology"/>
<evidence type="ECO:0000256" key="4">
    <source>
        <dbReference type="ARBA" id="ARBA00022801"/>
    </source>
</evidence>
<keyword evidence="3 5" id="KW-0540">Nuclease</keyword>
<dbReference type="RefSeq" id="WP_147167377.1">
    <property type="nucleotide sequence ID" value="NZ_VOOR01000017.1"/>
</dbReference>
<evidence type="ECO:0000256" key="2">
    <source>
        <dbReference type="ARBA" id="ARBA00022517"/>
    </source>
</evidence>
<feature type="domain" description="YqgF/RNase H-like" evidence="6">
    <location>
        <begin position="2"/>
        <end position="100"/>
    </location>
</feature>
<dbReference type="InterPro" id="IPR012337">
    <property type="entry name" value="RNaseH-like_sf"/>
</dbReference>
<keyword evidence="4 5" id="KW-0378">Hydrolase</keyword>
<dbReference type="SUPFAM" id="SSF53098">
    <property type="entry name" value="Ribonuclease H-like"/>
    <property type="match status" value="1"/>
</dbReference>
<gene>
    <name evidence="7" type="primary">ruvX</name>
    <name evidence="7" type="ORF">FRY97_10015</name>
</gene>
<evidence type="ECO:0000256" key="5">
    <source>
        <dbReference type="HAMAP-Rule" id="MF_00651"/>
    </source>
</evidence>
<keyword evidence="8" id="KW-1185">Reference proteome</keyword>
<evidence type="ECO:0000256" key="1">
    <source>
        <dbReference type="ARBA" id="ARBA00022490"/>
    </source>
</evidence>
<keyword evidence="2 5" id="KW-0690">Ribosome biogenesis</keyword>
<protein>
    <recommendedName>
        <fullName evidence="5">Putative pre-16S rRNA nuclease</fullName>
        <ecNumber evidence="5">3.1.-.-</ecNumber>
    </recommendedName>
</protein>